<organism evidence="2 3">
    <name type="scientific">Sphingomonas sanguinis</name>
    <dbReference type="NCBI Taxonomy" id="33051"/>
    <lineage>
        <taxon>Bacteria</taxon>
        <taxon>Pseudomonadati</taxon>
        <taxon>Pseudomonadota</taxon>
        <taxon>Alphaproteobacteria</taxon>
        <taxon>Sphingomonadales</taxon>
        <taxon>Sphingomonadaceae</taxon>
        <taxon>Sphingomonas</taxon>
    </lineage>
</organism>
<proteinExistence type="predicted"/>
<keyword evidence="3" id="KW-1185">Reference proteome</keyword>
<keyword evidence="1" id="KW-1133">Transmembrane helix</keyword>
<gene>
    <name evidence="2" type="ORF">N4G62_13770</name>
</gene>
<dbReference type="Proteomes" id="UP001292182">
    <property type="component" value="Unassembled WGS sequence"/>
</dbReference>
<dbReference type="RefSeq" id="WP_219019659.1">
    <property type="nucleotide sequence ID" value="NZ_CP079203.1"/>
</dbReference>
<feature type="transmembrane region" description="Helical" evidence="1">
    <location>
        <begin position="21"/>
        <end position="42"/>
    </location>
</feature>
<name>A0ABU5LTP8_9SPHN</name>
<reference evidence="3" key="1">
    <citation type="submission" date="2023-07" db="EMBL/GenBank/DDBJ databases">
        <title>Whole genome sequence analysis of rice epiphytic Sphingomonas sanguinis OsEp_Plm_15B2.</title>
        <authorList>
            <person name="Sahu K.P."/>
            <person name="Asharani P."/>
            <person name="Reddy B."/>
            <person name="Kumar A."/>
        </authorList>
    </citation>
    <scope>NUCLEOTIDE SEQUENCE [LARGE SCALE GENOMIC DNA]</scope>
    <source>
        <strain evidence="3">OsEp_Plm_15B2</strain>
    </source>
</reference>
<evidence type="ECO:0000256" key="1">
    <source>
        <dbReference type="SAM" id="Phobius"/>
    </source>
</evidence>
<keyword evidence="1" id="KW-0472">Membrane</keyword>
<feature type="transmembrane region" description="Helical" evidence="1">
    <location>
        <begin position="101"/>
        <end position="124"/>
    </location>
</feature>
<dbReference type="EMBL" id="JAOBTW010000016">
    <property type="protein sequence ID" value="MDZ7283091.1"/>
    <property type="molecule type" value="Genomic_DNA"/>
</dbReference>
<sequence length="148" mass="15718">MAFPSSSPRSRGQWARALRRCHRLIGLFFTPAILFFAVTGALQTLELHEVRHGPVPAWLAAAASLHKHQRLSKPKPPAAVAASASVGPASPALRDHTALRLFVVLMAIALAVSALSGCAIALHLRTTRREAVIVLVAGVVAPIILYAL</sequence>
<protein>
    <recommendedName>
        <fullName evidence="4">PepSY domain-containing protein</fullName>
    </recommendedName>
</protein>
<evidence type="ECO:0008006" key="4">
    <source>
        <dbReference type="Google" id="ProtNLM"/>
    </source>
</evidence>
<evidence type="ECO:0000313" key="2">
    <source>
        <dbReference type="EMBL" id="MDZ7283091.1"/>
    </source>
</evidence>
<evidence type="ECO:0000313" key="3">
    <source>
        <dbReference type="Proteomes" id="UP001292182"/>
    </source>
</evidence>
<keyword evidence="1" id="KW-0812">Transmembrane</keyword>
<accession>A0ABU5LTP8</accession>
<feature type="transmembrane region" description="Helical" evidence="1">
    <location>
        <begin position="131"/>
        <end position="147"/>
    </location>
</feature>
<comment type="caution">
    <text evidence="2">The sequence shown here is derived from an EMBL/GenBank/DDBJ whole genome shotgun (WGS) entry which is preliminary data.</text>
</comment>